<dbReference type="AlphaFoldDB" id="A0AAJ7J0M8"/>
<dbReference type="KEGG" id="ccal:108625804"/>
<feature type="chain" id="PRO_5042481654" evidence="7">
    <location>
        <begin position="25"/>
        <end position="93"/>
    </location>
</feature>
<evidence type="ECO:0000256" key="3">
    <source>
        <dbReference type="ARBA" id="ARBA00022525"/>
    </source>
</evidence>
<dbReference type="RefSeq" id="XP_017881580.1">
    <property type="nucleotide sequence ID" value="XM_018026091.2"/>
</dbReference>
<dbReference type="GeneID" id="108625804"/>
<dbReference type="InterPro" id="IPR036084">
    <property type="entry name" value="Ser_inhib-like_sf"/>
</dbReference>
<dbReference type="SUPFAM" id="SSF57567">
    <property type="entry name" value="Serine protease inhibitors"/>
    <property type="match status" value="1"/>
</dbReference>
<evidence type="ECO:0000256" key="6">
    <source>
        <dbReference type="ARBA" id="ARBA00023157"/>
    </source>
</evidence>
<accession>A0AAJ7J0M8</accession>
<keyword evidence="3" id="KW-0964">Secreted</keyword>
<evidence type="ECO:0000256" key="5">
    <source>
        <dbReference type="ARBA" id="ARBA00022900"/>
    </source>
</evidence>
<keyword evidence="6" id="KW-1015">Disulfide bond</keyword>
<dbReference type="PANTHER" id="PTHR23259">
    <property type="entry name" value="RIDDLE"/>
    <property type="match status" value="1"/>
</dbReference>
<evidence type="ECO:0000256" key="2">
    <source>
        <dbReference type="ARBA" id="ARBA00007611"/>
    </source>
</evidence>
<keyword evidence="5" id="KW-0722">Serine protease inhibitor</keyword>
<protein>
    <submittedName>
        <fullName evidence="10">Cysteine-rich venom protein 1-like</fullName>
    </submittedName>
</protein>
<evidence type="ECO:0000313" key="10">
    <source>
        <dbReference type="RefSeq" id="XP_017881580.1"/>
    </source>
</evidence>
<proteinExistence type="inferred from homology"/>
<dbReference type="GO" id="GO:0005576">
    <property type="term" value="C:extracellular region"/>
    <property type="evidence" value="ECO:0007669"/>
    <property type="project" value="UniProtKB-SubCell"/>
</dbReference>
<evidence type="ECO:0000256" key="4">
    <source>
        <dbReference type="ARBA" id="ARBA00022690"/>
    </source>
</evidence>
<dbReference type="CDD" id="cd19941">
    <property type="entry name" value="TIL"/>
    <property type="match status" value="1"/>
</dbReference>
<evidence type="ECO:0000256" key="7">
    <source>
        <dbReference type="SAM" id="SignalP"/>
    </source>
</evidence>
<dbReference type="InterPro" id="IPR051368">
    <property type="entry name" value="SerProtInhib-TIL_Domain"/>
</dbReference>
<comment type="subcellular location">
    <subcellularLocation>
        <location evidence="1">Secreted</location>
    </subcellularLocation>
</comment>
<gene>
    <name evidence="10" type="primary">LOC108625804</name>
</gene>
<comment type="similarity">
    <text evidence="2">Belongs to the serine protease inhibitor-like (TIL domain-containing) family.</text>
</comment>
<evidence type="ECO:0000259" key="8">
    <source>
        <dbReference type="Pfam" id="PF01826"/>
    </source>
</evidence>
<keyword evidence="9" id="KW-1185">Reference proteome</keyword>
<keyword evidence="4" id="KW-0646">Protease inhibitor</keyword>
<keyword evidence="7" id="KW-0732">Signal</keyword>
<dbReference type="Proteomes" id="UP000694925">
    <property type="component" value="Unplaced"/>
</dbReference>
<dbReference type="PANTHER" id="PTHR23259:SF70">
    <property type="entry name" value="ACCESSORY GLAND PROTEIN ACP62F-RELATED"/>
    <property type="match status" value="1"/>
</dbReference>
<dbReference type="Gene3D" id="2.10.25.10">
    <property type="entry name" value="Laminin"/>
    <property type="match status" value="1"/>
</dbReference>
<name>A0AAJ7J0M8_9HYME</name>
<feature type="domain" description="TIL" evidence="8">
    <location>
        <begin position="30"/>
        <end position="90"/>
    </location>
</feature>
<dbReference type="Pfam" id="PF01826">
    <property type="entry name" value="TIL"/>
    <property type="match status" value="1"/>
</dbReference>
<evidence type="ECO:0000256" key="1">
    <source>
        <dbReference type="ARBA" id="ARBA00004613"/>
    </source>
</evidence>
<feature type="signal peptide" evidence="7">
    <location>
        <begin position="1"/>
        <end position="24"/>
    </location>
</feature>
<dbReference type="InterPro" id="IPR002919">
    <property type="entry name" value="TIL_dom"/>
</dbReference>
<dbReference type="GO" id="GO:0004867">
    <property type="term" value="F:serine-type endopeptidase inhibitor activity"/>
    <property type="evidence" value="ECO:0007669"/>
    <property type="project" value="UniProtKB-KW"/>
</dbReference>
<sequence length="93" mass="10348">MFRSTVLCILFVTVIFVLQRETVAQGSPLCPVNTSYQLCGTMCEPTCDNPHPNPEFCPSLECTRFTAACRCLKGYVRDMNSNQCIELSECPSS</sequence>
<reference evidence="10" key="1">
    <citation type="submission" date="2025-08" db="UniProtKB">
        <authorList>
            <consortium name="RefSeq"/>
        </authorList>
    </citation>
    <scope>IDENTIFICATION</scope>
    <source>
        <tissue evidence="10">Whole body</tissue>
    </source>
</reference>
<organism evidence="9 10">
    <name type="scientific">Ceratina calcarata</name>
    <dbReference type="NCBI Taxonomy" id="156304"/>
    <lineage>
        <taxon>Eukaryota</taxon>
        <taxon>Metazoa</taxon>
        <taxon>Ecdysozoa</taxon>
        <taxon>Arthropoda</taxon>
        <taxon>Hexapoda</taxon>
        <taxon>Insecta</taxon>
        <taxon>Pterygota</taxon>
        <taxon>Neoptera</taxon>
        <taxon>Endopterygota</taxon>
        <taxon>Hymenoptera</taxon>
        <taxon>Apocrita</taxon>
        <taxon>Aculeata</taxon>
        <taxon>Apoidea</taxon>
        <taxon>Anthophila</taxon>
        <taxon>Apidae</taxon>
        <taxon>Ceratina</taxon>
        <taxon>Zadontomerus</taxon>
    </lineage>
</organism>
<evidence type="ECO:0000313" key="9">
    <source>
        <dbReference type="Proteomes" id="UP000694925"/>
    </source>
</evidence>